<proteinExistence type="predicted"/>
<name>A0A016AZ84_BACFG</name>
<organism evidence="1 2">
    <name type="scientific">Bacteroides fragilis str. 3976T8</name>
    <dbReference type="NCBI Taxonomy" id="1339314"/>
    <lineage>
        <taxon>Bacteria</taxon>
        <taxon>Pseudomonadati</taxon>
        <taxon>Bacteroidota</taxon>
        <taxon>Bacteroidia</taxon>
        <taxon>Bacteroidales</taxon>
        <taxon>Bacteroidaceae</taxon>
        <taxon>Bacteroides</taxon>
    </lineage>
</organism>
<dbReference type="Proteomes" id="UP000020938">
    <property type="component" value="Unassembled WGS sequence"/>
</dbReference>
<reference evidence="1 2" key="1">
    <citation type="submission" date="2014-02" db="EMBL/GenBank/DDBJ databases">
        <authorList>
            <person name="Sears C."/>
            <person name="Carroll K."/>
            <person name="Sack B.R."/>
            <person name="Qadri F."/>
            <person name="Myers L.L."/>
            <person name="Chung G.-T."/>
            <person name="Escheverria P."/>
            <person name="Fraser C.M."/>
            <person name="Sadzewicz L."/>
            <person name="Shefchek K.A."/>
            <person name="Tallon L."/>
            <person name="Das S.P."/>
            <person name="Daugherty S."/>
            <person name="Mongodin E.F."/>
        </authorList>
    </citation>
    <scope>NUCLEOTIDE SEQUENCE [LARGE SCALE GENOMIC DNA]</scope>
    <source>
        <strain evidence="1 2">3976T8</strain>
    </source>
</reference>
<accession>A0A016AZ84</accession>
<sequence>MNIAAFLDKIIKVQPDDKVQPGQQKEVSEGQQKYQVISKISNNKIKVVLKNVIIGYQTL</sequence>
<dbReference type="AlphaFoldDB" id="A0A016AZ84"/>
<dbReference type="PATRIC" id="fig|1339314.3.peg.1399"/>
<gene>
    <name evidence="1" type="ORF">M123_1175</name>
</gene>
<dbReference type="EMBL" id="JGDS01000041">
    <property type="protein sequence ID" value="EXZ74433.1"/>
    <property type="molecule type" value="Genomic_DNA"/>
</dbReference>
<evidence type="ECO:0000313" key="1">
    <source>
        <dbReference type="EMBL" id="EXZ74433.1"/>
    </source>
</evidence>
<evidence type="ECO:0000313" key="2">
    <source>
        <dbReference type="Proteomes" id="UP000020938"/>
    </source>
</evidence>
<protein>
    <submittedName>
        <fullName evidence="1">Uncharacterized protein</fullName>
    </submittedName>
</protein>
<comment type="caution">
    <text evidence="1">The sequence shown here is derived from an EMBL/GenBank/DDBJ whole genome shotgun (WGS) entry which is preliminary data.</text>
</comment>